<dbReference type="SMART" id="SM00408">
    <property type="entry name" value="IGc2"/>
    <property type="match status" value="1"/>
</dbReference>
<evidence type="ECO:0000256" key="3">
    <source>
        <dbReference type="ARBA" id="ARBA00022729"/>
    </source>
</evidence>
<evidence type="ECO:0000256" key="8">
    <source>
        <dbReference type="ARBA" id="ARBA00023157"/>
    </source>
</evidence>
<dbReference type="InterPro" id="IPR007110">
    <property type="entry name" value="Ig-like_dom"/>
</dbReference>
<evidence type="ECO:0000313" key="16">
    <source>
        <dbReference type="EMBL" id="KAK7493493.1"/>
    </source>
</evidence>
<dbReference type="PROSITE" id="PS00022">
    <property type="entry name" value="EGF_1"/>
    <property type="match status" value="2"/>
</dbReference>
<keyword evidence="4" id="KW-0677">Repeat</keyword>
<sequence>MAGVYLFSFLLCAWSVLPRARAQESDIAADPQRQYACGTKFTDAASSALLADVVLQGSVDDLRQASPLAPLLYKANVTVQKVYKGQELLSGGASSSRSRVRYVQVERFGPDENAENCVARVTTGQTYLFFLKIKDDQNGQRQSSSSSSASSGRSSSSVSPLSVTSTDSARAVDSAQTVFVNSALPKEMDLKVLRQAKRVLCPGCASEPVIKRLRCKNCAVRPKMRRKMSPSDTKIVRLGKRLTLRCVARAVPKPSYTWYKDGQRLGDLPKAASGSSTSTRARAATVFRSGGLSIRTTRRHSLLTVKSVTTSDQGVYRCVAANAVGEAEQTAEVLIEGNPSLAGVTPPDVTSSLCDVNICYHGGTCYNDEEGGRPRCVCTADYHGRKCQFSRRRIQPEPAEEEGGAVEGQGSEVTPAPPPPNTSQNNRNRNHAASGNTQQVDIAETGSNRGQTATDTTHRHLPIDTETDSTARTGDSDTDRITPSPLPSDTATTPSLRINKKQRRKYLTSSRGRGGYGTDVTSSDAKDSKSGAPKLKVSECAEADYCLNGGHCKIVVKIQRRFCDCPTGFVGRRCERRIS</sequence>
<dbReference type="Pfam" id="PF00008">
    <property type="entry name" value="EGF"/>
    <property type="match status" value="1"/>
</dbReference>
<dbReference type="GO" id="GO:0007155">
    <property type="term" value="P:cell adhesion"/>
    <property type="evidence" value="ECO:0007669"/>
    <property type="project" value="UniProtKB-KW"/>
</dbReference>
<dbReference type="SUPFAM" id="SSF48726">
    <property type="entry name" value="Immunoglobulin"/>
    <property type="match status" value="1"/>
</dbReference>
<evidence type="ECO:0000313" key="17">
    <source>
        <dbReference type="Proteomes" id="UP001519460"/>
    </source>
</evidence>
<dbReference type="InterPro" id="IPR003599">
    <property type="entry name" value="Ig_sub"/>
</dbReference>
<dbReference type="Pfam" id="PF13927">
    <property type="entry name" value="Ig_3"/>
    <property type="match status" value="1"/>
</dbReference>
<feature type="compositionally biased region" description="Polar residues" evidence="11">
    <location>
        <begin position="487"/>
        <end position="496"/>
    </location>
</feature>
<evidence type="ECO:0000256" key="12">
    <source>
        <dbReference type="SAM" id="SignalP"/>
    </source>
</evidence>
<dbReference type="FunFam" id="2.60.40.10:FF:000017">
    <property type="entry name" value="Down syndrome cell adhesion molecule b"/>
    <property type="match status" value="1"/>
</dbReference>
<keyword evidence="2" id="KW-0812">Transmembrane</keyword>
<dbReference type="Proteomes" id="UP001519460">
    <property type="component" value="Unassembled WGS sequence"/>
</dbReference>
<evidence type="ECO:0000256" key="2">
    <source>
        <dbReference type="ARBA" id="ARBA00022692"/>
    </source>
</evidence>
<keyword evidence="7" id="KW-0472">Membrane</keyword>
<feature type="domain" description="EGF-like" evidence="13">
    <location>
        <begin position="536"/>
        <end position="575"/>
    </location>
</feature>
<dbReference type="InterPro" id="IPR008993">
    <property type="entry name" value="TIMP-like_OB-fold"/>
</dbReference>
<evidence type="ECO:0000256" key="6">
    <source>
        <dbReference type="ARBA" id="ARBA00022989"/>
    </source>
</evidence>
<feature type="compositionally biased region" description="Low complexity" evidence="11">
    <location>
        <begin position="143"/>
        <end position="166"/>
    </location>
</feature>
<dbReference type="GO" id="GO:0016020">
    <property type="term" value="C:membrane"/>
    <property type="evidence" value="ECO:0007669"/>
    <property type="project" value="UniProtKB-SubCell"/>
</dbReference>
<dbReference type="Gene3D" id="2.40.50.120">
    <property type="match status" value="1"/>
</dbReference>
<feature type="disulfide bond" evidence="10">
    <location>
        <begin position="565"/>
        <end position="574"/>
    </location>
</feature>
<name>A0ABD0L1T8_9CAEN</name>
<dbReference type="SMART" id="SM00181">
    <property type="entry name" value="EGF"/>
    <property type="match status" value="2"/>
</dbReference>
<dbReference type="PROSITE" id="PS01186">
    <property type="entry name" value="EGF_2"/>
    <property type="match status" value="1"/>
</dbReference>
<evidence type="ECO:0000256" key="4">
    <source>
        <dbReference type="ARBA" id="ARBA00022737"/>
    </source>
</evidence>
<dbReference type="PROSITE" id="PS50026">
    <property type="entry name" value="EGF_3"/>
    <property type="match status" value="2"/>
</dbReference>
<evidence type="ECO:0008006" key="18">
    <source>
        <dbReference type="Google" id="ProtNLM"/>
    </source>
</evidence>
<feature type="region of interest" description="Disordered" evidence="11">
    <location>
        <begin position="393"/>
        <end position="534"/>
    </location>
</feature>
<feature type="chain" id="PRO_5044779966" description="Protein vein" evidence="12">
    <location>
        <begin position="23"/>
        <end position="579"/>
    </location>
</feature>
<dbReference type="Gene3D" id="2.60.40.10">
    <property type="entry name" value="Immunoglobulins"/>
    <property type="match status" value="1"/>
</dbReference>
<evidence type="ECO:0000256" key="7">
    <source>
        <dbReference type="ARBA" id="ARBA00023136"/>
    </source>
</evidence>
<keyword evidence="8 10" id="KW-1015">Disulfide bond</keyword>
<proteinExistence type="predicted"/>
<dbReference type="EMBL" id="JACVVK020000092">
    <property type="protein sequence ID" value="KAK7493493.1"/>
    <property type="molecule type" value="Genomic_DNA"/>
</dbReference>
<evidence type="ECO:0000256" key="11">
    <source>
        <dbReference type="SAM" id="MobiDB-lite"/>
    </source>
</evidence>
<dbReference type="SUPFAM" id="SSF50242">
    <property type="entry name" value="TIMP-like"/>
    <property type="match status" value="1"/>
</dbReference>
<feature type="compositionally biased region" description="Polar residues" evidence="11">
    <location>
        <begin position="422"/>
        <end position="455"/>
    </location>
</feature>
<evidence type="ECO:0000256" key="9">
    <source>
        <dbReference type="ARBA" id="ARBA00023319"/>
    </source>
</evidence>
<comment type="subcellular location">
    <subcellularLocation>
        <location evidence="1">Membrane</location>
        <topology evidence="1">Single-pass membrane protein</topology>
    </subcellularLocation>
</comment>
<keyword evidence="9" id="KW-0393">Immunoglobulin domain</keyword>
<dbReference type="InterPro" id="IPR004850">
    <property type="entry name" value="NtA_dom"/>
</dbReference>
<evidence type="ECO:0000256" key="1">
    <source>
        <dbReference type="ARBA" id="ARBA00004167"/>
    </source>
</evidence>
<dbReference type="PROSITE" id="PS50835">
    <property type="entry name" value="IG_LIKE"/>
    <property type="match status" value="1"/>
</dbReference>
<keyword evidence="6" id="KW-1133">Transmembrane helix</keyword>
<evidence type="ECO:0000256" key="5">
    <source>
        <dbReference type="ARBA" id="ARBA00022889"/>
    </source>
</evidence>
<dbReference type="PANTHER" id="PTHR10075:SF100">
    <property type="entry name" value="FASCICLIN-2"/>
    <property type="match status" value="1"/>
</dbReference>
<comment type="caution">
    <text evidence="16">The sequence shown here is derived from an EMBL/GenBank/DDBJ whole genome shotgun (WGS) entry which is preliminary data.</text>
</comment>
<keyword evidence="17" id="KW-1185">Reference proteome</keyword>
<evidence type="ECO:0000256" key="10">
    <source>
        <dbReference type="PROSITE-ProRule" id="PRU00076"/>
    </source>
</evidence>
<gene>
    <name evidence="16" type="ORF">BaRGS_00015204</name>
</gene>
<dbReference type="InterPro" id="IPR003598">
    <property type="entry name" value="Ig_sub2"/>
</dbReference>
<dbReference type="SUPFAM" id="SSF57196">
    <property type="entry name" value="EGF/Laminin"/>
    <property type="match status" value="2"/>
</dbReference>
<organism evidence="16 17">
    <name type="scientific">Batillaria attramentaria</name>
    <dbReference type="NCBI Taxonomy" id="370345"/>
    <lineage>
        <taxon>Eukaryota</taxon>
        <taxon>Metazoa</taxon>
        <taxon>Spiralia</taxon>
        <taxon>Lophotrochozoa</taxon>
        <taxon>Mollusca</taxon>
        <taxon>Gastropoda</taxon>
        <taxon>Caenogastropoda</taxon>
        <taxon>Sorbeoconcha</taxon>
        <taxon>Cerithioidea</taxon>
        <taxon>Batillariidae</taxon>
        <taxon>Batillaria</taxon>
    </lineage>
</organism>
<dbReference type="CDD" id="cd00054">
    <property type="entry name" value="EGF_CA"/>
    <property type="match status" value="2"/>
</dbReference>
<dbReference type="PANTHER" id="PTHR10075">
    <property type="entry name" value="BASIGIN RELATED"/>
    <property type="match status" value="1"/>
</dbReference>
<dbReference type="Gene3D" id="2.10.25.10">
    <property type="entry name" value="Laminin"/>
    <property type="match status" value="2"/>
</dbReference>
<dbReference type="PROSITE" id="PS51121">
    <property type="entry name" value="NTA"/>
    <property type="match status" value="1"/>
</dbReference>
<comment type="caution">
    <text evidence="10">Lacks conserved residue(s) required for the propagation of feature annotation.</text>
</comment>
<evidence type="ECO:0000259" key="15">
    <source>
        <dbReference type="PROSITE" id="PS51121"/>
    </source>
</evidence>
<dbReference type="InterPro" id="IPR036179">
    <property type="entry name" value="Ig-like_dom_sf"/>
</dbReference>
<feature type="disulfide bond" evidence="10">
    <location>
        <begin position="359"/>
        <end position="376"/>
    </location>
</feature>
<feature type="domain" description="Ig-like" evidence="14">
    <location>
        <begin position="222"/>
        <end position="334"/>
    </location>
</feature>
<dbReference type="SMART" id="SM00409">
    <property type="entry name" value="IG"/>
    <property type="match status" value="1"/>
</dbReference>
<reference evidence="16 17" key="1">
    <citation type="journal article" date="2023" name="Sci. Data">
        <title>Genome assembly of the Korean intertidal mud-creeper Batillaria attramentaria.</title>
        <authorList>
            <person name="Patra A.K."/>
            <person name="Ho P.T."/>
            <person name="Jun S."/>
            <person name="Lee S.J."/>
            <person name="Kim Y."/>
            <person name="Won Y.J."/>
        </authorList>
    </citation>
    <scope>NUCLEOTIDE SEQUENCE [LARGE SCALE GENOMIC DNA]</scope>
    <source>
        <strain evidence="16">Wonlab-2016</strain>
    </source>
</reference>
<feature type="disulfide bond" evidence="10">
    <location>
        <begin position="546"/>
        <end position="563"/>
    </location>
</feature>
<protein>
    <recommendedName>
        <fullName evidence="18">Protein vein</fullName>
    </recommendedName>
</protein>
<feature type="domain" description="EGF-like" evidence="13">
    <location>
        <begin position="350"/>
        <end position="388"/>
    </location>
</feature>
<feature type="domain" description="NtA" evidence="15">
    <location>
        <begin position="37"/>
        <end position="171"/>
    </location>
</feature>
<keyword evidence="10" id="KW-0245">EGF-like domain</keyword>
<keyword evidence="5" id="KW-0130">Cell adhesion</keyword>
<evidence type="ECO:0000259" key="14">
    <source>
        <dbReference type="PROSITE" id="PS50835"/>
    </source>
</evidence>
<feature type="signal peptide" evidence="12">
    <location>
        <begin position="1"/>
        <end position="22"/>
    </location>
</feature>
<accession>A0ABD0L1T8</accession>
<evidence type="ECO:0000259" key="13">
    <source>
        <dbReference type="PROSITE" id="PS50026"/>
    </source>
</evidence>
<dbReference type="InterPro" id="IPR000742">
    <property type="entry name" value="EGF"/>
</dbReference>
<feature type="region of interest" description="Disordered" evidence="11">
    <location>
        <begin position="138"/>
        <end position="166"/>
    </location>
</feature>
<dbReference type="AlphaFoldDB" id="A0ABD0L1T8"/>
<dbReference type="InterPro" id="IPR013783">
    <property type="entry name" value="Ig-like_fold"/>
</dbReference>
<dbReference type="CDD" id="cd00096">
    <property type="entry name" value="Ig"/>
    <property type="match status" value="1"/>
</dbReference>
<feature type="disulfide bond" evidence="10">
    <location>
        <begin position="378"/>
        <end position="387"/>
    </location>
</feature>
<keyword evidence="3 12" id="KW-0732">Signal</keyword>